<gene>
    <name evidence="3" type="ORF">HPDFL43_07364</name>
</gene>
<accession>A9D8K7</accession>
<organism evidence="3 4">
    <name type="scientific">Hoeflea phototrophica (strain DSM 17068 / NCIMB 14078 / DFL-43)</name>
    <dbReference type="NCBI Taxonomy" id="411684"/>
    <lineage>
        <taxon>Bacteria</taxon>
        <taxon>Pseudomonadati</taxon>
        <taxon>Pseudomonadota</taxon>
        <taxon>Alphaproteobacteria</taxon>
        <taxon>Hyphomicrobiales</taxon>
        <taxon>Rhizobiaceae</taxon>
        <taxon>Hoeflea</taxon>
    </lineage>
</organism>
<dbReference type="HOGENOM" id="CLU_009600_0_3_5"/>
<proteinExistence type="inferred from homology"/>
<protein>
    <submittedName>
        <fullName evidence="3">Asp-tRNAAsn/Glu-tRNAGln amidotransferase A subunit</fullName>
    </submittedName>
</protein>
<evidence type="ECO:0000313" key="3">
    <source>
        <dbReference type="EMBL" id="EDQ32748.1"/>
    </source>
</evidence>
<dbReference type="RefSeq" id="WP_007197256.1">
    <property type="nucleotide sequence ID" value="NZ_CM002917.1"/>
</dbReference>
<dbReference type="Pfam" id="PF01425">
    <property type="entry name" value="Amidase"/>
    <property type="match status" value="1"/>
</dbReference>
<name>A9D8K7_HOEPD</name>
<feature type="domain" description="Amidase" evidence="2">
    <location>
        <begin position="10"/>
        <end position="432"/>
    </location>
</feature>
<comment type="caution">
    <text evidence="3">The sequence shown here is derived from an EMBL/GenBank/DDBJ whole genome shotgun (WGS) entry which is preliminary data.</text>
</comment>
<dbReference type="PANTHER" id="PTHR11895">
    <property type="entry name" value="TRANSAMIDASE"/>
    <property type="match status" value="1"/>
</dbReference>
<dbReference type="Gene3D" id="3.90.1300.10">
    <property type="entry name" value="Amidase signature (AS) domain"/>
    <property type="match status" value="1"/>
</dbReference>
<dbReference type="InterPro" id="IPR036928">
    <property type="entry name" value="AS_sf"/>
</dbReference>
<dbReference type="OrthoDB" id="9811471at2"/>
<keyword evidence="4" id="KW-1185">Reference proteome</keyword>
<dbReference type="eggNOG" id="COG0154">
    <property type="taxonomic scope" value="Bacteria"/>
</dbReference>
<evidence type="ECO:0000313" key="4">
    <source>
        <dbReference type="Proteomes" id="UP000004291"/>
    </source>
</evidence>
<reference evidence="3 4" key="2">
    <citation type="submission" date="2012-06" db="EMBL/GenBank/DDBJ databases">
        <authorList>
            <person name="Fiebig A."/>
        </authorList>
    </citation>
    <scope>NUCLEOTIDE SEQUENCE [LARGE SCALE GENOMIC DNA]</scope>
    <source>
        <strain evidence="3 4">DFL-43</strain>
    </source>
</reference>
<dbReference type="InterPro" id="IPR023631">
    <property type="entry name" value="Amidase_dom"/>
</dbReference>
<dbReference type="SUPFAM" id="SSF75304">
    <property type="entry name" value="Amidase signature (AS) enzymes"/>
    <property type="match status" value="1"/>
</dbReference>
<comment type="similarity">
    <text evidence="1">Belongs to the amidase family.</text>
</comment>
<dbReference type="STRING" id="411684.HPDFL43_07364"/>
<dbReference type="AlphaFoldDB" id="A9D8K7"/>
<sequence>MTQTTSAAQAVKTALTKLEKQAALNLATELNEPAALEIAERLDAATGSEAGLLHGVPLIVKANIAVAGMRHDGACPALSASIAKKNAAIVQRLCEAGAIPVAMANMHELAFGTTSANAHFGSVGNPHDPSRMTGGSSGGTAAAIGAGIFDIGLGTDTGGSGRIPAAFCGCAGLRPTTGRYPGEGILKLTDTLDTISIMGSDMEHLAKLDAAIMSEAPVEAHDAAQIRLLVVGDPFWLGINEEMGKLGRRALDKLAAAGVALIERNAPELETLTAAAGFPIALFETERNWQLLASVLAGLSLAEFADRIASPDVRGLYQQMARGEMPGEDAYRAAMDHHRPELQKALAGLFSETGADAIVFPTLARSAPPIDETEMIDIDGQSLPLFPTMTRRELTASIAALPALTLPAGLCGDGLPFGLELVGPSGSDRRLLAIGRAIEAKLS</sequence>
<evidence type="ECO:0000256" key="1">
    <source>
        <dbReference type="ARBA" id="ARBA00009199"/>
    </source>
</evidence>
<reference evidence="3 4" key="1">
    <citation type="submission" date="2007-10" db="EMBL/GenBank/DDBJ databases">
        <authorList>
            <person name="Wagner-Dobler I."/>
            <person name="Ferriera S."/>
            <person name="Johnson J."/>
            <person name="Kravitz S."/>
            <person name="Beeson K."/>
            <person name="Sutton G."/>
            <person name="Rogers Y.-H."/>
            <person name="Friedman R."/>
            <person name="Frazier M."/>
            <person name="Venter J.C."/>
        </authorList>
    </citation>
    <scope>NUCLEOTIDE SEQUENCE [LARGE SCALE GENOMIC DNA]</scope>
    <source>
        <strain evidence="3 4">DFL-43</strain>
    </source>
</reference>
<dbReference type="GO" id="GO:0016740">
    <property type="term" value="F:transferase activity"/>
    <property type="evidence" value="ECO:0007669"/>
    <property type="project" value="UniProtKB-KW"/>
</dbReference>
<dbReference type="EMBL" id="ABIA03000002">
    <property type="protein sequence ID" value="EDQ32748.1"/>
    <property type="molecule type" value="Genomic_DNA"/>
</dbReference>
<evidence type="ECO:0000259" key="2">
    <source>
        <dbReference type="Pfam" id="PF01425"/>
    </source>
</evidence>
<keyword evidence="3" id="KW-0808">Transferase</keyword>
<dbReference type="Proteomes" id="UP000004291">
    <property type="component" value="Chromosome"/>
</dbReference>
<dbReference type="PANTHER" id="PTHR11895:SF151">
    <property type="entry name" value="GLUTAMYL-TRNA(GLN) AMIDOTRANSFERASE SUBUNIT A"/>
    <property type="match status" value="1"/>
</dbReference>
<dbReference type="InterPro" id="IPR000120">
    <property type="entry name" value="Amidase"/>
</dbReference>